<dbReference type="AlphaFoldDB" id="G0UQX4"/>
<accession>G0UQX4</accession>
<organism evidence="1">
    <name type="scientific">Trypanosoma congolense (strain IL3000)</name>
    <dbReference type="NCBI Taxonomy" id="1068625"/>
    <lineage>
        <taxon>Eukaryota</taxon>
        <taxon>Discoba</taxon>
        <taxon>Euglenozoa</taxon>
        <taxon>Kinetoplastea</taxon>
        <taxon>Metakinetoplastina</taxon>
        <taxon>Trypanosomatida</taxon>
        <taxon>Trypanosomatidae</taxon>
        <taxon>Trypanosoma</taxon>
        <taxon>Nannomonas</taxon>
    </lineage>
</organism>
<protein>
    <submittedName>
        <fullName evidence="1">Uncharacterized protein TCIL3000_7_5990</fullName>
    </submittedName>
</protein>
<sequence>ALHFVEGRGLLCSSEHFDVEESPSCAVMVLPNDAVMRSILPFTESFISDCLSSTAALCVDHFASCVVGGCDHISMLLRKNADEGNLVGSCLEVPPAGTVVSGGVSIVVRNENTSAVVERVTDYVISCAGAALEESWKVGTLSYATVEATLSRKIIAAAADALEGAELSVEWRAGLNALAERLASDYITAASREKLERLDECVWYEDAFLPPEEALSRSSSDVGPTKFFERLQPSDISFLTRHYMELVSKGSNNPDDFYCEARLRENLFEWQVDSVHPTPRSARRRSAMFGIDSRRAGITQLVLGHALENLLEEMMVDTARWVAATTSGRCGT</sequence>
<name>G0UQX4_TRYCI</name>
<gene>
    <name evidence="1" type="ORF">TCIL3000_7_5990</name>
</gene>
<evidence type="ECO:0000313" key="1">
    <source>
        <dbReference type="EMBL" id="CCC91785.1"/>
    </source>
</evidence>
<feature type="non-terminal residue" evidence="1">
    <location>
        <position position="1"/>
    </location>
</feature>
<dbReference type="VEuPathDB" id="TriTrypDB:TcIL3000_7_5990"/>
<dbReference type="EMBL" id="HE575320">
    <property type="protein sequence ID" value="CCC91785.1"/>
    <property type="molecule type" value="Genomic_DNA"/>
</dbReference>
<reference evidence="1" key="1">
    <citation type="journal article" date="2012" name="Proc. Natl. Acad. Sci. U.S.A.">
        <title>Antigenic diversity is generated by distinct evolutionary mechanisms in African trypanosome species.</title>
        <authorList>
            <person name="Jackson A.P."/>
            <person name="Berry A."/>
            <person name="Aslett M."/>
            <person name="Allison H.C."/>
            <person name="Burton P."/>
            <person name="Vavrova-Anderson J."/>
            <person name="Brown R."/>
            <person name="Browne H."/>
            <person name="Corton N."/>
            <person name="Hauser H."/>
            <person name="Gamble J."/>
            <person name="Gilderthorp R."/>
            <person name="Marcello L."/>
            <person name="McQuillan J."/>
            <person name="Otto T.D."/>
            <person name="Quail M.A."/>
            <person name="Sanders M.J."/>
            <person name="van Tonder A."/>
            <person name="Ginger M.L."/>
            <person name="Field M.C."/>
            <person name="Barry J.D."/>
            <person name="Hertz-Fowler C."/>
            <person name="Berriman M."/>
        </authorList>
    </citation>
    <scope>NUCLEOTIDE SEQUENCE</scope>
    <source>
        <strain evidence="1">IL3000</strain>
    </source>
</reference>
<proteinExistence type="predicted"/>